<keyword evidence="1" id="KW-0472">Membrane</keyword>
<keyword evidence="1" id="KW-0812">Transmembrane</keyword>
<feature type="transmembrane region" description="Helical" evidence="1">
    <location>
        <begin position="236"/>
        <end position="259"/>
    </location>
</feature>
<dbReference type="AlphaFoldDB" id="A0A5S5AF28"/>
<proteinExistence type="predicted"/>
<gene>
    <name evidence="5" type="ORF">LZ11_02332</name>
</gene>
<sequence>MLKNELLENNVHPFKYDDNIERAVGEIEKLLKSNYKVSKRSVALLLLQEDGEITELVRSREASFPEIQEVIRRTQKKFSEPMHYVITMQRQKKVDEIVSQVVRAEDKSRSSIGSWLDRITVQPVTGIPILLLVLYFGLYKFVGEFGAGTLVDFIEGSIFENYINPWVNSVVEAYIPNRAVQELLAMEYGIITLGIRYAVAIILPIVGTFFLMFSVIEDSGYLPRLALLVDRVFKSIGLNGRAVIPLTLGFGCDTMATLVSRTLETRRERVIATLLLALAIPCSAQLGVIMGLLSGRPGALAIWVVFIALVFLLVGYLAAQVLPGERPVFYMEIPPLRLPRAGNIIEKTVSRMQWYFLEIVPIFIIASVLIWIGRMTGTFDALVQGADSLMGALGLPPQTAQAFLFGFFRRDYGAAGLYDLQKAGILDGVQMVVASVTLTLFVPCIAQFAVMLKERGVKTTLAIMAFIFPFAFLAGYVLNMILKAAGMVL</sequence>
<keyword evidence="6" id="KW-1185">Reference proteome</keyword>
<feature type="transmembrane region" description="Helical" evidence="1">
    <location>
        <begin position="354"/>
        <end position="373"/>
    </location>
</feature>
<protein>
    <submittedName>
        <fullName evidence="5">Ferrous iron transport protein B</fullName>
    </submittedName>
</protein>
<dbReference type="PANTHER" id="PTHR43185">
    <property type="entry name" value="FERROUS IRON TRANSPORT PROTEIN B"/>
    <property type="match status" value="1"/>
</dbReference>
<dbReference type="GO" id="GO:0005886">
    <property type="term" value="C:plasma membrane"/>
    <property type="evidence" value="ECO:0007669"/>
    <property type="project" value="TreeGrafter"/>
</dbReference>
<dbReference type="Pfam" id="PF17910">
    <property type="entry name" value="FeoB_Cyto"/>
    <property type="match status" value="1"/>
</dbReference>
<reference evidence="5 6" key="1">
    <citation type="submission" date="2019-07" db="EMBL/GenBank/DDBJ databases">
        <title>Genomic Encyclopedia of Type Strains, Phase I: the one thousand microbial genomes (KMG-I) project.</title>
        <authorList>
            <person name="Kyrpides N."/>
        </authorList>
    </citation>
    <scope>NUCLEOTIDE SEQUENCE [LARGE SCALE GENOMIC DNA]</scope>
    <source>
        <strain evidence="5 6">DSM 16647</strain>
    </source>
</reference>
<feature type="transmembrane region" description="Helical" evidence="1">
    <location>
        <begin position="195"/>
        <end position="216"/>
    </location>
</feature>
<dbReference type="InterPro" id="IPR050860">
    <property type="entry name" value="FeoB_GTPase"/>
</dbReference>
<name>A0A5S5AF28_9FIRM</name>
<evidence type="ECO:0000259" key="4">
    <source>
        <dbReference type="Pfam" id="PF17910"/>
    </source>
</evidence>
<accession>A0A5S5AF28</accession>
<feature type="transmembrane region" description="Helical" evidence="1">
    <location>
        <begin position="271"/>
        <end position="294"/>
    </location>
</feature>
<dbReference type="GO" id="GO:0015093">
    <property type="term" value="F:ferrous iron transmembrane transporter activity"/>
    <property type="evidence" value="ECO:0007669"/>
    <property type="project" value="InterPro"/>
</dbReference>
<evidence type="ECO:0000313" key="5">
    <source>
        <dbReference type="EMBL" id="TYP48164.1"/>
    </source>
</evidence>
<organism evidence="5 6">
    <name type="scientific">Thermosediminibacter litoriperuensis</name>
    <dbReference type="NCBI Taxonomy" id="291989"/>
    <lineage>
        <taxon>Bacteria</taxon>
        <taxon>Bacillati</taxon>
        <taxon>Bacillota</taxon>
        <taxon>Clostridia</taxon>
        <taxon>Thermosediminibacterales</taxon>
        <taxon>Thermosediminibacteraceae</taxon>
        <taxon>Thermosediminibacter</taxon>
    </lineage>
</organism>
<evidence type="ECO:0000259" key="3">
    <source>
        <dbReference type="Pfam" id="PF07670"/>
    </source>
</evidence>
<keyword evidence="1" id="KW-1133">Transmembrane helix</keyword>
<feature type="domain" description="Nucleoside transporter/FeoB GTPase Gate" evidence="3">
    <location>
        <begin position="201"/>
        <end position="293"/>
    </location>
</feature>
<evidence type="ECO:0000256" key="1">
    <source>
        <dbReference type="SAM" id="Phobius"/>
    </source>
</evidence>
<dbReference type="InterPro" id="IPR011642">
    <property type="entry name" value="Gate_dom"/>
</dbReference>
<dbReference type="Pfam" id="PF07670">
    <property type="entry name" value="Gate"/>
    <property type="match status" value="2"/>
</dbReference>
<dbReference type="Proteomes" id="UP000322294">
    <property type="component" value="Unassembled WGS sequence"/>
</dbReference>
<feature type="domain" description="FeoB cytosolic helical" evidence="4">
    <location>
        <begin position="16"/>
        <end position="103"/>
    </location>
</feature>
<dbReference type="InterPro" id="IPR011640">
    <property type="entry name" value="Fe2_transport_prot_B_C"/>
</dbReference>
<feature type="domain" description="Ferrous iron transport protein B C-terminal" evidence="2">
    <location>
        <begin position="301"/>
        <end position="351"/>
    </location>
</feature>
<feature type="transmembrane region" description="Helical" evidence="1">
    <location>
        <begin position="300"/>
        <end position="319"/>
    </location>
</feature>
<feature type="transmembrane region" description="Helical" evidence="1">
    <location>
        <begin position="428"/>
        <end position="449"/>
    </location>
</feature>
<dbReference type="Gene3D" id="1.10.287.1770">
    <property type="match status" value="1"/>
</dbReference>
<dbReference type="PANTHER" id="PTHR43185:SF1">
    <property type="entry name" value="FE(2+) TRANSPORTER FEOB"/>
    <property type="match status" value="1"/>
</dbReference>
<dbReference type="Pfam" id="PF07664">
    <property type="entry name" value="FeoB_C"/>
    <property type="match status" value="1"/>
</dbReference>
<dbReference type="EMBL" id="VNHO01000040">
    <property type="protein sequence ID" value="TYP48164.1"/>
    <property type="molecule type" value="Genomic_DNA"/>
</dbReference>
<dbReference type="RefSeq" id="WP_187695083.1">
    <property type="nucleotide sequence ID" value="NZ_VNHO01000040.1"/>
</dbReference>
<evidence type="ECO:0000313" key="6">
    <source>
        <dbReference type="Proteomes" id="UP000322294"/>
    </source>
</evidence>
<feature type="transmembrane region" description="Helical" evidence="1">
    <location>
        <begin position="461"/>
        <end position="482"/>
    </location>
</feature>
<comment type="caution">
    <text evidence="5">The sequence shown here is derived from an EMBL/GenBank/DDBJ whole genome shotgun (WGS) entry which is preliminary data.</text>
</comment>
<dbReference type="InterPro" id="IPR041069">
    <property type="entry name" value="FeoB_Cyto"/>
</dbReference>
<feature type="domain" description="Nucleoside transporter/FeoB GTPase Gate" evidence="3">
    <location>
        <begin position="356"/>
        <end position="457"/>
    </location>
</feature>
<evidence type="ECO:0000259" key="2">
    <source>
        <dbReference type="Pfam" id="PF07664"/>
    </source>
</evidence>